<accession>A0A0F9SI11</accession>
<dbReference type="GO" id="GO:0042262">
    <property type="term" value="P:DNA protection"/>
    <property type="evidence" value="ECO:0007669"/>
    <property type="project" value="InterPro"/>
</dbReference>
<gene>
    <name evidence="1" type="ORF">LCGC14_0516860</name>
</gene>
<dbReference type="InterPro" id="IPR009951">
    <property type="entry name" value="Host-nuc_inhib_Gam"/>
</dbReference>
<dbReference type="EMBL" id="LAZR01000640">
    <property type="protein sequence ID" value="KKN61917.1"/>
    <property type="molecule type" value="Genomic_DNA"/>
</dbReference>
<name>A0A0F9SI11_9ZZZZ</name>
<organism evidence="1">
    <name type="scientific">marine sediment metagenome</name>
    <dbReference type="NCBI Taxonomy" id="412755"/>
    <lineage>
        <taxon>unclassified sequences</taxon>
        <taxon>metagenomes</taxon>
        <taxon>ecological metagenomes</taxon>
    </lineage>
</organism>
<comment type="caution">
    <text evidence="1">The sequence shown here is derived from an EMBL/GenBank/DDBJ whole genome shotgun (WGS) entry which is preliminary data.</text>
</comment>
<sequence length="203" mass="23355">MQEPQDTVESALYGSAWDEPLPTIMYKDPDATFPTSVAADMVSEQERIKEQFKIDDQGKANWAIRRIREAMRRSIEVNKAANAELERIKAWRHKVETKESRERDFFEGLLRDYAHDALAHSDGQRRSIALSEGTLQFTKRQPKLIYDDKALIQELEDKDLEKLIRRKAEPNLVEIKQAIRGGVIIDAITVEEQADSFKVGVNE</sequence>
<evidence type="ECO:0000313" key="1">
    <source>
        <dbReference type="EMBL" id="KKN61917.1"/>
    </source>
</evidence>
<dbReference type="SUPFAM" id="SSF161266">
    <property type="entry name" value="Gam-like"/>
    <property type="match status" value="1"/>
</dbReference>
<dbReference type="AlphaFoldDB" id="A0A0F9SI11"/>
<reference evidence="1" key="1">
    <citation type="journal article" date="2015" name="Nature">
        <title>Complex archaea that bridge the gap between prokaryotes and eukaryotes.</title>
        <authorList>
            <person name="Spang A."/>
            <person name="Saw J.H."/>
            <person name="Jorgensen S.L."/>
            <person name="Zaremba-Niedzwiedzka K."/>
            <person name="Martijn J."/>
            <person name="Lind A.E."/>
            <person name="van Eijk R."/>
            <person name="Schleper C."/>
            <person name="Guy L."/>
            <person name="Ettema T.J."/>
        </authorList>
    </citation>
    <scope>NUCLEOTIDE SEQUENCE</scope>
</reference>
<dbReference type="GO" id="GO:0003690">
    <property type="term" value="F:double-stranded DNA binding"/>
    <property type="evidence" value="ECO:0007669"/>
    <property type="project" value="InterPro"/>
</dbReference>
<protein>
    <submittedName>
        <fullName evidence="1">Uncharacterized protein</fullName>
    </submittedName>
</protein>
<dbReference type="Pfam" id="PF07352">
    <property type="entry name" value="Phage_Mu_Gam"/>
    <property type="match status" value="1"/>
</dbReference>
<proteinExistence type="predicted"/>